<dbReference type="GO" id="GO:0071949">
    <property type="term" value="F:FAD binding"/>
    <property type="evidence" value="ECO:0007669"/>
    <property type="project" value="InterPro"/>
</dbReference>
<proteinExistence type="predicted"/>
<dbReference type="InterPro" id="IPR036188">
    <property type="entry name" value="FAD/NAD-bd_sf"/>
</dbReference>
<evidence type="ECO:0000313" key="4">
    <source>
        <dbReference type="EMBL" id="OHT55557.1"/>
    </source>
</evidence>
<keyword evidence="2" id="KW-0503">Monooxygenase</keyword>
<dbReference type="Proteomes" id="UP000180113">
    <property type="component" value="Unassembled WGS sequence"/>
</dbReference>
<gene>
    <name evidence="4" type="ORF">BKG62_05400</name>
</gene>
<dbReference type="AlphaFoldDB" id="A0AB73MLK9"/>
<dbReference type="Pfam" id="PF01494">
    <property type="entry name" value="FAD_binding_3"/>
    <property type="match status" value="1"/>
</dbReference>
<dbReference type="InterPro" id="IPR050493">
    <property type="entry name" value="FAD-dep_Monooxygenase_BioMet"/>
</dbReference>
<evidence type="ECO:0000256" key="1">
    <source>
        <dbReference type="ARBA" id="ARBA00023002"/>
    </source>
</evidence>
<organism evidence="4 5">
    <name type="scientific">Mycobacteroides chelonae</name>
    <name type="common">Mycobacterium chelonae</name>
    <dbReference type="NCBI Taxonomy" id="1774"/>
    <lineage>
        <taxon>Bacteria</taxon>
        <taxon>Bacillati</taxon>
        <taxon>Actinomycetota</taxon>
        <taxon>Actinomycetes</taxon>
        <taxon>Mycobacteriales</taxon>
        <taxon>Mycobacteriaceae</taxon>
        <taxon>Mycobacteroides</taxon>
    </lineage>
</organism>
<dbReference type="EMBL" id="MLHW01000001">
    <property type="protein sequence ID" value="OHT55557.1"/>
    <property type="molecule type" value="Genomic_DNA"/>
</dbReference>
<dbReference type="SUPFAM" id="SSF51905">
    <property type="entry name" value="FAD/NAD(P)-binding domain"/>
    <property type="match status" value="1"/>
</dbReference>
<dbReference type="GO" id="GO:0004497">
    <property type="term" value="F:monooxygenase activity"/>
    <property type="evidence" value="ECO:0007669"/>
    <property type="project" value="UniProtKB-KW"/>
</dbReference>
<name>A0AB73MLK9_MYCCH</name>
<dbReference type="PANTHER" id="PTHR13789:SF309">
    <property type="entry name" value="PUTATIVE (AFU_ORTHOLOGUE AFUA_6G14510)-RELATED"/>
    <property type="match status" value="1"/>
</dbReference>
<comment type="caution">
    <text evidence="4">The sequence shown here is derived from an EMBL/GenBank/DDBJ whole genome shotgun (WGS) entry which is preliminary data.</text>
</comment>
<dbReference type="PRINTS" id="PR00420">
    <property type="entry name" value="RNGMNOXGNASE"/>
</dbReference>
<protein>
    <submittedName>
        <fullName evidence="4">2-polyprenyl-6-methoxyphenol hydroxylase</fullName>
    </submittedName>
</protein>
<feature type="domain" description="FAD-binding" evidence="3">
    <location>
        <begin position="10"/>
        <end position="345"/>
    </location>
</feature>
<dbReference type="PANTHER" id="PTHR13789">
    <property type="entry name" value="MONOOXYGENASE"/>
    <property type="match status" value="1"/>
</dbReference>
<dbReference type="InterPro" id="IPR002938">
    <property type="entry name" value="FAD-bd"/>
</dbReference>
<dbReference type="Gene3D" id="3.50.50.60">
    <property type="entry name" value="FAD/NAD(P)-binding domain"/>
    <property type="match status" value="1"/>
</dbReference>
<evidence type="ECO:0000313" key="5">
    <source>
        <dbReference type="Proteomes" id="UP000180113"/>
    </source>
</evidence>
<accession>A0AB73MLK9</accession>
<reference evidence="4 5" key="1">
    <citation type="submission" date="2016-10" db="EMBL/GenBank/DDBJ databases">
        <title>Evaluation of Human, Animal and Environmental Mycobacterium chelonae Isolates by Core Genome Phylogenomic Analysis, Targeted Gene Comparison, and Anti-microbial Susceptibility Patterns: A Tale of Mistaken Identities.</title>
        <authorList>
            <person name="Fogelson S.B."/>
            <person name="Camus A.C."/>
            <person name="Lorenz W."/>
            <person name="Vasireddy R."/>
            <person name="Vasireddy S."/>
            <person name="Smith T."/>
            <person name="Brown-Elliott B.A."/>
            <person name="Wallace R.J.Jr."/>
            <person name="Hasan N.A."/>
            <person name="Reischl U."/>
            <person name="Sanchez S."/>
        </authorList>
    </citation>
    <scope>NUCLEOTIDE SEQUENCE [LARGE SCALE GENOMIC DNA]</scope>
    <source>
        <strain evidence="4 5">42895</strain>
    </source>
</reference>
<dbReference type="RefSeq" id="WP_070918397.1">
    <property type="nucleotide sequence ID" value="NZ_CP058976.1"/>
</dbReference>
<keyword evidence="1" id="KW-0560">Oxidoreductase</keyword>
<evidence type="ECO:0000259" key="3">
    <source>
        <dbReference type="Pfam" id="PF01494"/>
    </source>
</evidence>
<evidence type="ECO:0000256" key="2">
    <source>
        <dbReference type="ARBA" id="ARBA00023033"/>
    </source>
</evidence>
<sequence length="401" mass="43114">MPAAKAPSLRVLVVGAGVGGISIARGLLRDGHDVTVYERRPDVQAGGGALTIWSNGATVLRQLGVDMDGAGQQLSTVRVMTSTGHPLATLDVATIADRLGEPVRMVPRQDLLDRLLKGFPAERIRCNARVVGVVDRRGGARVEFADGSAAEGDLVIGADGRHSMVRDAVGADHAEPTGWCSWQGLATLPNGADEHVAFVIIGEHGNLGLWPAGGSEVQWWFDLPWSSGFVRPECPIDMIRSTFTGWSEPVDRVLATLTDDDLAHSPYPHFRHPIPGPGHGVLTLLGDAAHTMPPTFAQGTNQALLDTMVLCKALSEFQRGANTDLPEALRWYEKTRRRRAAAVSRVASLQISHGEAVLRTAAMVSDRFMTWALATFLQSVSHRRMAADINRGTAAKTICRP</sequence>